<dbReference type="RefSeq" id="XP_065646671.1">
    <property type="nucleotide sequence ID" value="XM_065790599.1"/>
</dbReference>
<dbReference type="GeneID" id="101234877"/>
<reference evidence="1" key="1">
    <citation type="submission" date="2025-05" db="UniProtKB">
        <authorList>
            <consortium name="RefSeq"/>
        </authorList>
    </citation>
    <scope>NUCLEOTIDE SEQUENCE [LARGE SCALE GENOMIC DNA]</scope>
</reference>
<organism evidence="1 2">
    <name type="scientific">Hydra vulgaris</name>
    <name type="common">Hydra</name>
    <name type="synonym">Hydra attenuata</name>
    <dbReference type="NCBI Taxonomy" id="6087"/>
    <lineage>
        <taxon>Eukaryota</taxon>
        <taxon>Metazoa</taxon>
        <taxon>Cnidaria</taxon>
        <taxon>Hydrozoa</taxon>
        <taxon>Hydroidolina</taxon>
        <taxon>Anthoathecata</taxon>
        <taxon>Aplanulata</taxon>
        <taxon>Hydridae</taxon>
        <taxon>Hydra</taxon>
    </lineage>
</organism>
<protein>
    <submittedName>
        <fullName evidence="2">Uncharacterized protein LOC101234877</fullName>
    </submittedName>
</protein>
<accession>A0ABM4BCL8</accession>
<reference evidence="2" key="2">
    <citation type="submission" date="2025-08" db="UniProtKB">
        <authorList>
            <consortium name="RefSeq"/>
        </authorList>
    </citation>
    <scope>IDENTIFICATION</scope>
</reference>
<sequence>METLFTTFLSSTDFRDISPIFAKKSKLNNLKSHKEMCLCNSNCESCIKPTKLHLTMEISDKQGVFSSINVSIPRKSNIVSNNNCKGTQNFIKNFPLHHYFMHQIHHLSARRRFGVTLFAKETPCFCFGEKMENHHSMMCSLDDCCDIFAIKKMNTDKCCMCAVQFEKDRFCPLHEIYIQKTHKKKKSCSWLVCPSICANTNKDLNKIFPELSSDDECLTKDSPIDYFEIEFDATSYELEVNLSSYDNYNDKNFFFPDDENEEDENNDYENDDDDEICFQSYEYEYNENHNSLKKCFKFQNHINDSIITVAKSKYHRLCIPEKKAEESIQTLHDTKKVRFAETVVHHLYSWQYAYKESRSSYWVKLANDRAHFSRRTEKLAKILDPVLKNKIALIKRLS</sequence>
<name>A0ABM4BCL8_HYDVU</name>
<gene>
    <name evidence="2" type="primary">LOC101234877</name>
</gene>
<keyword evidence="1" id="KW-1185">Reference proteome</keyword>
<proteinExistence type="predicted"/>
<evidence type="ECO:0000313" key="1">
    <source>
        <dbReference type="Proteomes" id="UP001652625"/>
    </source>
</evidence>
<evidence type="ECO:0000313" key="2">
    <source>
        <dbReference type="RefSeq" id="XP_065646671.1"/>
    </source>
</evidence>
<dbReference type="Proteomes" id="UP001652625">
    <property type="component" value="Chromosome 02"/>
</dbReference>